<dbReference type="AlphaFoldDB" id="A0A5N6ACR4"/>
<comment type="caution">
    <text evidence="1">The sequence shown here is derived from an EMBL/GenBank/DDBJ whole genome shotgun (WGS) entry which is preliminary data.</text>
</comment>
<dbReference type="RefSeq" id="WP_139667742.1">
    <property type="nucleotide sequence ID" value="NZ_VDLY02000007.1"/>
</dbReference>
<keyword evidence="2" id="KW-1185">Reference proteome</keyword>
<organism evidence="1 2">
    <name type="scientific">Streptomyces mimosae</name>
    <dbReference type="NCBI Taxonomy" id="2586635"/>
    <lineage>
        <taxon>Bacteria</taxon>
        <taxon>Bacillati</taxon>
        <taxon>Actinomycetota</taxon>
        <taxon>Actinomycetes</taxon>
        <taxon>Kitasatosporales</taxon>
        <taxon>Streptomycetaceae</taxon>
        <taxon>Streptomyces</taxon>
    </lineage>
</organism>
<evidence type="ECO:0000313" key="1">
    <source>
        <dbReference type="EMBL" id="KAB8165736.1"/>
    </source>
</evidence>
<accession>A0A5N6ACR4</accession>
<protein>
    <recommendedName>
        <fullName evidence="3">DUF892 family protein</fullName>
    </recommendedName>
</protein>
<sequence length="188" mass="20206">MRTVNETRRPPAGASQHAPQALTVYLNDHLAGATAGVRLAERLAGHHGAAPDTAAALTSLAAEVRDDRARLRRLMGELGVPVHRSMVFGAKVGERLGRLKPNGRLVRTSEARDVIELEAMLLGVQGKAALWRALAALPAIAENGTAAELRMLLTRAERQTGVLERLRATAATRALAEPQPDFQPEPQR</sequence>
<dbReference type="OrthoDB" id="5504890at2"/>
<name>A0A5N6ACR4_9ACTN</name>
<reference evidence="1" key="1">
    <citation type="submission" date="2019-10" db="EMBL/GenBank/DDBJ databases">
        <title>Nonomuraea sp. nov., isolated from Phyllanthus amarus.</title>
        <authorList>
            <person name="Klykleung N."/>
            <person name="Tanasupawat S."/>
        </authorList>
    </citation>
    <scope>NUCLEOTIDE SEQUENCE [LARGE SCALE GENOMIC DNA]</scope>
    <source>
        <strain evidence="1">3MP-10</strain>
    </source>
</reference>
<dbReference type="EMBL" id="VDLY02000007">
    <property type="protein sequence ID" value="KAB8165736.1"/>
    <property type="molecule type" value="Genomic_DNA"/>
</dbReference>
<evidence type="ECO:0000313" key="2">
    <source>
        <dbReference type="Proteomes" id="UP000314251"/>
    </source>
</evidence>
<dbReference type="Proteomes" id="UP000314251">
    <property type="component" value="Unassembled WGS sequence"/>
</dbReference>
<evidence type="ECO:0008006" key="3">
    <source>
        <dbReference type="Google" id="ProtNLM"/>
    </source>
</evidence>
<proteinExistence type="predicted"/>
<gene>
    <name evidence="1" type="ORF">FH607_012395</name>
</gene>